<dbReference type="Gene3D" id="2.60.120.260">
    <property type="entry name" value="Galactose-binding domain-like"/>
    <property type="match status" value="1"/>
</dbReference>
<protein>
    <recommendedName>
        <fullName evidence="5">SUN domain-containing protein</fullName>
    </recommendedName>
</protein>
<feature type="domain" description="SUN" evidence="5">
    <location>
        <begin position="39"/>
        <end position="234"/>
    </location>
</feature>
<keyword evidence="3" id="KW-1133">Transmembrane helix</keyword>
<proteinExistence type="predicted"/>
<keyword evidence="7" id="KW-1185">Reference proteome</keyword>
<dbReference type="Pfam" id="PF07738">
    <property type="entry name" value="Sad1_UNC"/>
    <property type="match status" value="2"/>
</dbReference>
<organism evidence="6 7">
    <name type="scientific">Mycena maculata</name>
    <dbReference type="NCBI Taxonomy" id="230809"/>
    <lineage>
        <taxon>Eukaryota</taxon>
        <taxon>Fungi</taxon>
        <taxon>Dikarya</taxon>
        <taxon>Basidiomycota</taxon>
        <taxon>Agaricomycotina</taxon>
        <taxon>Agaricomycetes</taxon>
        <taxon>Agaricomycetidae</taxon>
        <taxon>Agaricales</taxon>
        <taxon>Marasmiineae</taxon>
        <taxon>Mycenaceae</taxon>
        <taxon>Mycena</taxon>
    </lineage>
</organism>
<dbReference type="GO" id="GO:0043495">
    <property type="term" value="F:protein-membrane adaptor activity"/>
    <property type="evidence" value="ECO:0007669"/>
    <property type="project" value="TreeGrafter"/>
</dbReference>
<dbReference type="PROSITE" id="PS51469">
    <property type="entry name" value="SUN"/>
    <property type="match status" value="1"/>
</dbReference>
<dbReference type="PANTHER" id="PTHR12911:SF8">
    <property type="entry name" value="KLAROID PROTEIN-RELATED"/>
    <property type="match status" value="1"/>
</dbReference>
<evidence type="ECO:0000313" key="6">
    <source>
        <dbReference type="EMBL" id="KAJ7714324.1"/>
    </source>
</evidence>
<evidence type="ECO:0000259" key="5">
    <source>
        <dbReference type="PROSITE" id="PS51469"/>
    </source>
</evidence>
<dbReference type="PANTHER" id="PTHR12911">
    <property type="entry name" value="SAD1/UNC-84-LIKE PROTEIN-RELATED"/>
    <property type="match status" value="1"/>
</dbReference>
<dbReference type="GO" id="GO:0034993">
    <property type="term" value="C:meiotic nuclear membrane microtubule tethering complex"/>
    <property type="evidence" value="ECO:0007669"/>
    <property type="project" value="TreeGrafter"/>
</dbReference>
<reference evidence="6" key="1">
    <citation type="submission" date="2023-03" db="EMBL/GenBank/DDBJ databases">
        <title>Massive genome expansion in bonnet fungi (Mycena s.s.) driven by repeated elements and novel gene families across ecological guilds.</title>
        <authorList>
            <consortium name="Lawrence Berkeley National Laboratory"/>
            <person name="Harder C.B."/>
            <person name="Miyauchi S."/>
            <person name="Viragh M."/>
            <person name="Kuo A."/>
            <person name="Thoen E."/>
            <person name="Andreopoulos B."/>
            <person name="Lu D."/>
            <person name="Skrede I."/>
            <person name="Drula E."/>
            <person name="Henrissat B."/>
            <person name="Morin E."/>
            <person name="Kohler A."/>
            <person name="Barry K."/>
            <person name="LaButti K."/>
            <person name="Morin E."/>
            <person name="Salamov A."/>
            <person name="Lipzen A."/>
            <person name="Mereny Z."/>
            <person name="Hegedus B."/>
            <person name="Baldrian P."/>
            <person name="Stursova M."/>
            <person name="Weitz H."/>
            <person name="Taylor A."/>
            <person name="Grigoriev I.V."/>
            <person name="Nagy L.G."/>
            <person name="Martin F."/>
            <person name="Kauserud H."/>
        </authorList>
    </citation>
    <scope>NUCLEOTIDE SEQUENCE</scope>
    <source>
        <strain evidence="6">CBHHK188m</strain>
    </source>
</reference>
<evidence type="ECO:0000256" key="1">
    <source>
        <dbReference type="ARBA" id="ARBA00004370"/>
    </source>
</evidence>
<accession>A0AAD7MEY6</accession>
<name>A0AAD7MEY6_9AGAR</name>
<dbReference type="AlphaFoldDB" id="A0AAD7MEY6"/>
<evidence type="ECO:0000256" key="2">
    <source>
        <dbReference type="ARBA" id="ARBA00022692"/>
    </source>
</evidence>
<keyword evidence="2" id="KW-0812">Transmembrane</keyword>
<sequence>MSADTNSLRKDLEPLQLLFKLFQPPQHVARPDFALHLSGASVIPSLTSQTYTLHSLGLLGYLTGQSALVGRPPVTALHHDIHDGNCWPFAGSQGQLGIVLASPTHIDSDTITIDHVAAAAAVNKRTSTSKYMELWDLVEGEDNVSKLEAWRAVAQPGEDEPVQPAMLPKFPEYIQIASFQYDIHLTNNIQTFPIDAGIRSLGIDFGVVVLMVKSNWGRDEYTCLYRVRVHGEAIDIPVLPEVE</sequence>
<evidence type="ECO:0000313" key="7">
    <source>
        <dbReference type="Proteomes" id="UP001215280"/>
    </source>
</evidence>
<dbReference type="Proteomes" id="UP001215280">
    <property type="component" value="Unassembled WGS sequence"/>
</dbReference>
<evidence type="ECO:0000256" key="3">
    <source>
        <dbReference type="ARBA" id="ARBA00022989"/>
    </source>
</evidence>
<evidence type="ECO:0000256" key="4">
    <source>
        <dbReference type="ARBA" id="ARBA00023136"/>
    </source>
</evidence>
<dbReference type="EMBL" id="JARJLG010000373">
    <property type="protein sequence ID" value="KAJ7714324.1"/>
    <property type="molecule type" value="Genomic_DNA"/>
</dbReference>
<gene>
    <name evidence="6" type="ORF">DFH07DRAFT_763084</name>
</gene>
<dbReference type="InterPro" id="IPR012919">
    <property type="entry name" value="SUN_dom"/>
</dbReference>
<keyword evidence="4" id="KW-0472">Membrane</keyword>
<comment type="caution">
    <text evidence="6">The sequence shown here is derived from an EMBL/GenBank/DDBJ whole genome shotgun (WGS) entry which is preliminary data.</text>
</comment>
<dbReference type="InterPro" id="IPR045119">
    <property type="entry name" value="SUN1-5"/>
</dbReference>
<comment type="subcellular location">
    <subcellularLocation>
        <location evidence="1">Membrane</location>
    </subcellularLocation>
</comment>